<protein>
    <submittedName>
        <fullName evidence="8">Recombinase</fullName>
    </submittedName>
</protein>
<dbReference type="NCBIfam" id="TIGR00361">
    <property type="entry name" value="ComEC_Rec2"/>
    <property type="match status" value="1"/>
</dbReference>
<feature type="transmembrane region" description="Helical" evidence="6">
    <location>
        <begin position="477"/>
        <end position="497"/>
    </location>
</feature>
<evidence type="ECO:0000256" key="3">
    <source>
        <dbReference type="ARBA" id="ARBA00022692"/>
    </source>
</evidence>
<dbReference type="Pfam" id="PF00753">
    <property type="entry name" value="Lactamase_B"/>
    <property type="match status" value="1"/>
</dbReference>
<keyword evidence="4 6" id="KW-1133">Transmembrane helix</keyword>
<feature type="transmembrane region" description="Helical" evidence="6">
    <location>
        <begin position="326"/>
        <end position="342"/>
    </location>
</feature>
<keyword evidence="3 6" id="KW-0812">Transmembrane</keyword>
<evidence type="ECO:0000313" key="8">
    <source>
        <dbReference type="EMBL" id="AKO32513.1"/>
    </source>
</evidence>
<feature type="transmembrane region" description="Helical" evidence="6">
    <location>
        <begin position="362"/>
        <end position="384"/>
    </location>
</feature>
<sequence length="762" mass="87498">MNFDRFAVFVCFSFLPILWLPMQWLSIPCYIAMALIGYAILKRNCALIWLAIVIFASYSYISNIANKADHQVATKTYEKLEVTRLLKQQNYQSAIAKRENGDLIYLNWQAKTPLYLEAIYQAELNFYPISARSNQGNFDQQRWYFSQHLIGKATVRKATLLNNAQSSLRHDWLMRSQQQTKHLPTQGLLLALAFGERAWLTAEDWKLFQQTSTAHLVAISGLHIGLAFAFGFWCAKLLQWCFLRVGCRLAIAFNYSVANIIGLIFAFGYSYLAGFAIPTVRALIAIILVLSCRYCRCYYTAWQLWWRIVAILLVLDPLAILSDSFWLSILAVLSLIIWYQYFPLTEFIVQKKNKKLPKFYRLLLSLAHLQLGILCVFAPVQYYFFEGLSAVAFITNLLIVPYYSFLVVPLILISLLTNNFFHTWQLTDQLIQGSLTILNTASTHWFWLSQSQQWQLLIGFAGLLVMLYGIFYAKSKWFWWQSAGLILVSVLFHLFIFSSKKIEWITFDVGQGLAQAFVYQQNGQNKAIFYDTGVSWGASGNSMASLEILPYLRRHNIEVEAIFLSHDDRDHAGGIPDLLAAYPNARLISSSAMPYANKMPEACIAGKQWQFNQLIFRTIYPTKLTTRSKNADSCIIIVEIDRFRILLTGDATAQQESIIAPSLTRIDFLQVPHHGSKTSSSQALLAKIKPYLAIASVGRWNPWRMPHPRVVERFEQYNIPLVTTATDGMIKVIFEHNTWEVITNRNKFSAWYRQLYATSAKQ</sequence>
<feature type="transmembrane region" description="Helical" evidence="6">
    <location>
        <begin position="247"/>
        <end position="269"/>
    </location>
</feature>
<dbReference type="InterPro" id="IPR035681">
    <property type="entry name" value="ComA-like_MBL"/>
</dbReference>
<keyword evidence="2" id="KW-1003">Cell membrane</keyword>
<evidence type="ECO:0000259" key="7">
    <source>
        <dbReference type="SMART" id="SM00849"/>
    </source>
</evidence>
<dbReference type="CDD" id="cd07731">
    <property type="entry name" value="ComA-like_MBL-fold"/>
    <property type="match status" value="1"/>
</dbReference>
<feature type="transmembrane region" description="Helical" evidence="6">
    <location>
        <begin position="214"/>
        <end position="235"/>
    </location>
</feature>
<dbReference type="PANTHER" id="PTHR30619:SF1">
    <property type="entry name" value="RECOMBINATION PROTEIN 2"/>
    <property type="match status" value="1"/>
</dbReference>
<dbReference type="GO" id="GO:0005886">
    <property type="term" value="C:plasma membrane"/>
    <property type="evidence" value="ECO:0007669"/>
    <property type="project" value="UniProtKB-SubCell"/>
</dbReference>
<reference evidence="8 9" key="1">
    <citation type="journal article" date="2015" name="PLoS Negl. Trop. Dis.">
        <title>Haemophilus ducreyi Cutaneous Ulcer Strains Are Nearly Identical to Class I Genital Ulcer Strains.</title>
        <authorList>
            <person name="Gangaiah D."/>
            <person name="Webb K.M."/>
            <person name="Humphreys T.L."/>
            <person name="Fortney K.R."/>
            <person name="Toh E."/>
            <person name="Tai A."/>
            <person name="Katz S.S."/>
            <person name="Pillay A."/>
            <person name="Chen C.Y."/>
            <person name="Roberts S.A."/>
            <person name="Munson R.S.Jr."/>
            <person name="Spinola S.M."/>
        </authorList>
    </citation>
    <scope>NUCLEOTIDE SEQUENCE [LARGE SCALE GENOMIC DNA]</scope>
    <source>
        <strain evidence="9">CLU2</strain>
    </source>
</reference>
<dbReference type="Proteomes" id="UP000060132">
    <property type="component" value="Chromosome"/>
</dbReference>
<feature type="transmembrane region" description="Helical" evidence="6">
    <location>
        <begin position="454"/>
        <end position="471"/>
    </location>
</feature>
<evidence type="ECO:0000256" key="6">
    <source>
        <dbReference type="SAM" id="Phobius"/>
    </source>
</evidence>
<dbReference type="InterPro" id="IPR052159">
    <property type="entry name" value="Competence_DNA_uptake"/>
</dbReference>
<dbReference type="NCBIfam" id="TIGR00360">
    <property type="entry name" value="ComEC_N-term"/>
    <property type="match status" value="1"/>
</dbReference>
<dbReference type="GO" id="GO:0030420">
    <property type="term" value="P:establishment of competence for transformation"/>
    <property type="evidence" value="ECO:0007669"/>
    <property type="project" value="InterPro"/>
</dbReference>
<comment type="subcellular location">
    <subcellularLocation>
        <location evidence="1">Cell membrane</location>
        <topology evidence="1">Multi-pass membrane protein</topology>
    </subcellularLocation>
</comment>
<dbReference type="SUPFAM" id="SSF56281">
    <property type="entry name" value="Metallo-hydrolase/oxidoreductase"/>
    <property type="match status" value="1"/>
</dbReference>
<dbReference type="SMART" id="SM00849">
    <property type="entry name" value="Lactamase_B"/>
    <property type="match status" value="1"/>
</dbReference>
<dbReference type="AlphaFoldDB" id="A0AAC8UCJ5"/>
<feature type="transmembrane region" description="Helical" evidence="6">
    <location>
        <begin position="275"/>
        <end position="292"/>
    </location>
</feature>
<dbReference type="OMA" id="RTDKQGA"/>
<name>A0AAC8UCJ5_HAEDC</name>
<evidence type="ECO:0000256" key="2">
    <source>
        <dbReference type="ARBA" id="ARBA00022475"/>
    </source>
</evidence>
<dbReference type="InterPro" id="IPR001279">
    <property type="entry name" value="Metallo-B-lactamas"/>
</dbReference>
<feature type="transmembrane region" description="Helical" evidence="6">
    <location>
        <begin position="390"/>
        <end position="416"/>
    </location>
</feature>
<feature type="domain" description="Metallo-beta-lactamase" evidence="7">
    <location>
        <begin position="515"/>
        <end position="699"/>
    </location>
</feature>
<dbReference type="Gene3D" id="3.60.15.10">
    <property type="entry name" value="Ribonuclease Z/Hydroxyacylglutathione hydrolase-like"/>
    <property type="match status" value="1"/>
</dbReference>
<feature type="transmembrane region" description="Helical" evidence="6">
    <location>
        <begin position="46"/>
        <end position="65"/>
    </location>
</feature>
<dbReference type="RefSeq" id="WP_010945137.1">
    <property type="nucleotide sequence ID" value="NZ_CP011218.1"/>
</dbReference>
<dbReference type="InterPro" id="IPR036866">
    <property type="entry name" value="RibonucZ/Hydroxyglut_hydro"/>
</dbReference>
<dbReference type="Pfam" id="PF03772">
    <property type="entry name" value="Competence"/>
    <property type="match status" value="1"/>
</dbReference>
<evidence type="ECO:0000313" key="9">
    <source>
        <dbReference type="Proteomes" id="UP000060132"/>
    </source>
</evidence>
<dbReference type="InterPro" id="IPR004797">
    <property type="entry name" value="Competence_ComEC/Rec2"/>
</dbReference>
<dbReference type="InterPro" id="IPR004477">
    <property type="entry name" value="ComEC_N"/>
</dbReference>
<dbReference type="EMBL" id="CP011219">
    <property type="protein sequence ID" value="AKO32513.1"/>
    <property type="molecule type" value="Genomic_DNA"/>
</dbReference>
<evidence type="ECO:0000256" key="5">
    <source>
        <dbReference type="ARBA" id="ARBA00023136"/>
    </source>
</evidence>
<evidence type="ECO:0000256" key="1">
    <source>
        <dbReference type="ARBA" id="ARBA00004651"/>
    </source>
</evidence>
<evidence type="ECO:0000256" key="4">
    <source>
        <dbReference type="ARBA" id="ARBA00022989"/>
    </source>
</evidence>
<proteinExistence type="predicted"/>
<dbReference type="PANTHER" id="PTHR30619">
    <property type="entry name" value="DNA INTERNALIZATION/COMPETENCE PROTEIN COMEC/REC2"/>
    <property type="match status" value="1"/>
</dbReference>
<keyword evidence="5 6" id="KW-0472">Membrane</keyword>
<feature type="transmembrane region" description="Helical" evidence="6">
    <location>
        <begin position="304"/>
        <end position="320"/>
    </location>
</feature>
<gene>
    <name evidence="8" type="ORF">RZ57_05010</name>
</gene>
<organism evidence="8 9">
    <name type="scientific">Haemophilus ducreyi</name>
    <dbReference type="NCBI Taxonomy" id="730"/>
    <lineage>
        <taxon>Bacteria</taxon>
        <taxon>Pseudomonadati</taxon>
        <taxon>Pseudomonadota</taxon>
        <taxon>Gammaproteobacteria</taxon>
        <taxon>Pasteurellales</taxon>
        <taxon>Pasteurellaceae</taxon>
        <taxon>Haemophilus</taxon>
    </lineage>
</organism>
<accession>A0AAC8UCJ5</accession>
<feature type="transmembrane region" description="Helical" evidence="6">
    <location>
        <begin position="7"/>
        <end position="40"/>
    </location>
</feature>